<keyword evidence="6" id="KW-0560">Oxidoreductase</keyword>
<feature type="domain" description="NAD(P)-binding" evidence="8">
    <location>
        <begin position="113"/>
        <end position="206"/>
    </location>
</feature>
<dbReference type="InterPro" id="IPR036291">
    <property type="entry name" value="NAD(P)-bd_dom_sf"/>
</dbReference>
<evidence type="ECO:0000256" key="1">
    <source>
        <dbReference type="ARBA" id="ARBA00004141"/>
    </source>
</evidence>
<dbReference type="Proteomes" id="UP000030143">
    <property type="component" value="Unassembled WGS sequence"/>
</dbReference>
<proteinExistence type="inferred from homology"/>
<dbReference type="HOGENOM" id="CLU_1054131_0_0_1"/>
<keyword evidence="4" id="KW-0521">NADP</keyword>
<dbReference type="VEuPathDB" id="FungiDB:PEXP_000650"/>
<evidence type="ECO:0000256" key="5">
    <source>
        <dbReference type="ARBA" id="ARBA00022989"/>
    </source>
</evidence>
<dbReference type="OrthoDB" id="9974981at2759"/>
<dbReference type="GO" id="GO:0016020">
    <property type="term" value="C:membrane"/>
    <property type="evidence" value="ECO:0007669"/>
    <property type="project" value="UniProtKB-SubCell"/>
</dbReference>
<dbReference type="STRING" id="27334.A0A0A2IMU4"/>
<comment type="similarity">
    <text evidence="2">Belongs to the NmrA-type oxidoreductase family. Isoflavone reductase subfamily.</text>
</comment>
<dbReference type="Pfam" id="PF13460">
    <property type="entry name" value="NAD_binding_10"/>
    <property type="match status" value="1"/>
</dbReference>
<comment type="caution">
    <text evidence="9">The sequence shown here is derived from an EMBL/GenBank/DDBJ whole genome shotgun (WGS) entry which is preliminary data.</text>
</comment>
<dbReference type="GeneID" id="27679304"/>
<keyword evidence="10" id="KW-1185">Reference proteome</keyword>
<comment type="subcellular location">
    <subcellularLocation>
        <location evidence="1">Membrane</location>
        <topology evidence="1">Multi-pass membrane protein</topology>
    </subcellularLocation>
</comment>
<dbReference type="PANTHER" id="PTHR47706:SF1">
    <property type="entry name" value="CIPA-LIKE, PUTATIVE (AFU_ORTHOLOGUE AFUA_1G12460)-RELATED"/>
    <property type="match status" value="1"/>
</dbReference>
<evidence type="ECO:0000313" key="9">
    <source>
        <dbReference type="EMBL" id="KGO58629.1"/>
    </source>
</evidence>
<reference evidence="9 10" key="1">
    <citation type="journal article" date="2015" name="Mol. Plant Microbe Interact.">
        <title>Genome, transcriptome, and functional analyses of Penicillium expansum provide new insights into secondary metabolism and pathogenicity.</title>
        <authorList>
            <person name="Ballester A.R."/>
            <person name="Marcet-Houben M."/>
            <person name="Levin E."/>
            <person name="Sela N."/>
            <person name="Selma-Lazaro C."/>
            <person name="Carmona L."/>
            <person name="Wisniewski M."/>
            <person name="Droby S."/>
            <person name="Gonzalez-Candelas L."/>
            <person name="Gabaldon T."/>
        </authorList>
    </citation>
    <scope>NUCLEOTIDE SEQUENCE [LARGE SCALE GENOMIC DNA]</scope>
    <source>
        <strain evidence="9 10">MD-8</strain>
    </source>
</reference>
<evidence type="ECO:0000256" key="6">
    <source>
        <dbReference type="ARBA" id="ARBA00023002"/>
    </source>
</evidence>
<dbReference type="Gene3D" id="3.40.50.720">
    <property type="entry name" value="NAD(P)-binding Rossmann-like Domain"/>
    <property type="match status" value="1"/>
</dbReference>
<protein>
    <submittedName>
        <fullName evidence="9">RTA-like protein</fullName>
    </submittedName>
</protein>
<accession>A0A0A2IMU4</accession>
<dbReference type="Pfam" id="PF04479">
    <property type="entry name" value="RTA1"/>
    <property type="match status" value="1"/>
</dbReference>
<evidence type="ECO:0000313" key="10">
    <source>
        <dbReference type="Proteomes" id="UP000030143"/>
    </source>
</evidence>
<gene>
    <name evidence="9" type="ORF">PEX2_066130</name>
</gene>
<sequence>MNPKLFTWIFIGSDIGSIVLQAAGGGVVNAAGTDQAMVEKGNNIIIAGIVFQVATMSECGVMALEFFIASRKNLREGFQGEAGTEKLQQRIWFPEMAGGWGNDLMQNQMEFLASGNLGPTVLSELLDAGLTVTVLTRQNSNKTFDPRAQVEKVDYESRKSLKAALAGNEVVVNTLAFPPNAAKLPIFADKIAVQEHLMEVSQQSGLGYSILINGPFLDWGLKIGFLLDYYTLRRWRAKVQYSNP</sequence>
<evidence type="ECO:0000256" key="2">
    <source>
        <dbReference type="ARBA" id="ARBA00005725"/>
    </source>
</evidence>
<dbReference type="GO" id="GO:0016491">
    <property type="term" value="F:oxidoreductase activity"/>
    <property type="evidence" value="ECO:0007669"/>
    <property type="project" value="UniProtKB-KW"/>
</dbReference>
<dbReference type="InterPro" id="IPR007568">
    <property type="entry name" value="RTA1"/>
</dbReference>
<evidence type="ECO:0000256" key="7">
    <source>
        <dbReference type="ARBA" id="ARBA00023136"/>
    </source>
</evidence>
<evidence type="ECO:0000256" key="3">
    <source>
        <dbReference type="ARBA" id="ARBA00022692"/>
    </source>
</evidence>
<keyword evidence="5" id="KW-1133">Transmembrane helix</keyword>
<keyword evidence="3" id="KW-0812">Transmembrane</keyword>
<dbReference type="RefSeq" id="XP_016600066.1">
    <property type="nucleotide sequence ID" value="XM_016743884.1"/>
</dbReference>
<keyword evidence="7" id="KW-0472">Membrane</keyword>
<dbReference type="PhylomeDB" id="A0A0A2IMU4"/>
<dbReference type="InterPro" id="IPR016040">
    <property type="entry name" value="NAD(P)-bd_dom"/>
</dbReference>
<dbReference type="EMBL" id="JQFZ01000117">
    <property type="protein sequence ID" value="KGO58629.1"/>
    <property type="molecule type" value="Genomic_DNA"/>
</dbReference>
<name>A0A0A2IMU4_PENEN</name>
<evidence type="ECO:0000256" key="4">
    <source>
        <dbReference type="ARBA" id="ARBA00022857"/>
    </source>
</evidence>
<dbReference type="SUPFAM" id="SSF51735">
    <property type="entry name" value="NAD(P)-binding Rossmann-fold domains"/>
    <property type="match status" value="1"/>
</dbReference>
<dbReference type="AlphaFoldDB" id="A0A0A2IMU4"/>
<dbReference type="PANTHER" id="PTHR47706">
    <property type="entry name" value="NMRA-LIKE FAMILY PROTEIN"/>
    <property type="match status" value="1"/>
</dbReference>
<organism evidence="9 10">
    <name type="scientific">Penicillium expansum</name>
    <name type="common">Blue mold rot fungus</name>
    <dbReference type="NCBI Taxonomy" id="27334"/>
    <lineage>
        <taxon>Eukaryota</taxon>
        <taxon>Fungi</taxon>
        <taxon>Dikarya</taxon>
        <taxon>Ascomycota</taxon>
        <taxon>Pezizomycotina</taxon>
        <taxon>Eurotiomycetes</taxon>
        <taxon>Eurotiomycetidae</taxon>
        <taxon>Eurotiales</taxon>
        <taxon>Aspergillaceae</taxon>
        <taxon>Penicillium</taxon>
    </lineage>
</organism>
<evidence type="ECO:0000259" key="8">
    <source>
        <dbReference type="Pfam" id="PF13460"/>
    </source>
</evidence>
<dbReference type="InterPro" id="IPR051609">
    <property type="entry name" value="NmrA/Isoflavone_reductase-like"/>
</dbReference>